<dbReference type="EMBL" id="GBEZ01009494">
    <property type="protein sequence ID" value="JAC76098.1"/>
    <property type="molecule type" value="Transcribed_RNA"/>
</dbReference>
<dbReference type="NCBIfam" id="TIGR02075">
    <property type="entry name" value="pyrH_bact"/>
    <property type="match status" value="1"/>
</dbReference>
<evidence type="ECO:0000256" key="4">
    <source>
        <dbReference type="ARBA" id="ARBA00022679"/>
    </source>
</evidence>
<dbReference type="GO" id="GO:0006225">
    <property type="term" value="P:UDP biosynthetic process"/>
    <property type="evidence" value="ECO:0007669"/>
    <property type="project" value="TreeGrafter"/>
</dbReference>
<evidence type="ECO:0000256" key="2">
    <source>
        <dbReference type="ARBA" id="ARBA00007614"/>
    </source>
</evidence>
<keyword evidence="5" id="KW-0547">Nucleotide-binding</keyword>
<dbReference type="EC" id="2.7.4.22" evidence="3"/>
<evidence type="ECO:0000256" key="1">
    <source>
        <dbReference type="ARBA" id="ARBA00004791"/>
    </source>
</evidence>
<sequence>MFFAHRAAGFTQCCEQTKTLECLNKRPFFLSIRPAPFRQTPCCARAACRPYLTAAVDTDNGRCSSTTCRTTAANRSEYENSEFDDDDCSSEFSPRNFLFEEPTKYRRVMLKLSGEALQGGLGFGVDPVVLRSVARDIAECQVRGVQLAVVVGGGNYFRGANAWEGLDRATADYVGMMATCMNAICLQSALESLGVPTRVQTAIEMKEIAEPYIRRKAVAHLEKGRVVIFGAGTGNPFFTTDTAAALRAAEIEADVLMKATKVDGVYDCDPMQNPNAKRYERLSFEQVAQERLGVMDETAITLCKENHIPVLVFDLLQPGNVLRAVLGHDGIGTTVDE</sequence>
<evidence type="ECO:0000256" key="5">
    <source>
        <dbReference type="ARBA" id="ARBA00022741"/>
    </source>
</evidence>
<dbReference type="InterPro" id="IPR036393">
    <property type="entry name" value="AceGlu_kinase-like_sf"/>
</dbReference>
<keyword evidence="7" id="KW-0067">ATP-binding</keyword>
<keyword evidence="4" id="KW-0808">Transferase</keyword>
<dbReference type="PANTHER" id="PTHR42833:SF4">
    <property type="entry name" value="URIDYLATE KINASE PUMPKIN, CHLOROPLASTIC"/>
    <property type="match status" value="1"/>
</dbReference>
<keyword evidence="6 11" id="KW-0418">Kinase</keyword>
<dbReference type="SUPFAM" id="SSF53633">
    <property type="entry name" value="Carbamate kinase-like"/>
    <property type="match status" value="1"/>
</dbReference>
<dbReference type="Gene3D" id="3.40.1160.10">
    <property type="entry name" value="Acetylglutamate kinase-like"/>
    <property type="match status" value="1"/>
</dbReference>
<name>A0A061RVX4_9CHLO</name>
<dbReference type="UniPathway" id="UPA00159">
    <property type="reaction ID" value="UER00275"/>
</dbReference>
<dbReference type="GO" id="GO:0005737">
    <property type="term" value="C:cytoplasm"/>
    <property type="evidence" value="ECO:0007669"/>
    <property type="project" value="InterPro"/>
</dbReference>
<dbReference type="AlphaFoldDB" id="A0A061RVX4"/>
<reference evidence="11" key="1">
    <citation type="submission" date="2014-05" db="EMBL/GenBank/DDBJ databases">
        <title>The transcriptome of the halophilic microalga Tetraselmis sp. GSL018 isolated from the Great Salt Lake, Utah.</title>
        <authorList>
            <person name="Jinkerson R.E."/>
            <person name="D'Adamo S."/>
            <person name="Posewitz M.C."/>
        </authorList>
    </citation>
    <scope>NUCLEOTIDE SEQUENCE</scope>
    <source>
        <strain evidence="11">GSL018</strain>
    </source>
</reference>
<evidence type="ECO:0000256" key="7">
    <source>
        <dbReference type="ARBA" id="ARBA00022840"/>
    </source>
</evidence>
<evidence type="ECO:0000256" key="6">
    <source>
        <dbReference type="ARBA" id="ARBA00022777"/>
    </source>
</evidence>
<dbReference type="HAMAP" id="MF_01220_B">
    <property type="entry name" value="PyrH_B"/>
    <property type="match status" value="1"/>
</dbReference>
<proteinExistence type="inferred from homology"/>
<dbReference type="GO" id="GO:0033862">
    <property type="term" value="F:UMP kinase activity"/>
    <property type="evidence" value="ECO:0007669"/>
    <property type="project" value="UniProtKB-EC"/>
</dbReference>
<dbReference type="GO" id="GO:0005524">
    <property type="term" value="F:ATP binding"/>
    <property type="evidence" value="ECO:0007669"/>
    <property type="project" value="UniProtKB-KW"/>
</dbReference>
<evidence type="ECO:0000259" key="10">
    <source>
        <dbReference type="Pfam" id="PF00696"/>
    </source>
</evidence>
<evidence type="ECO:0000256" key="3">
    <source>
        <dbReference type="ARBA" id="ARBA00012899"/>
    </source>
</evidence>
<dbReference type="GO" id="GO:0044210">
    <property type="term" value="P:'de novo' CTP biosynthetic process"/>
    <property type="evidence" value="ECO:0007669"/>
    <property type="project" value="UniProtKB-UniPathway"/>
</dbReference>
<dbReference type="PANTHER" id="PTHR42833">
    <property type="entry name" value="URIDYLATE KINASE"/>
    <property type="match status" value="1"/>
</dbReference>
<comment type="pathway">
    <text evidence="1">Pyrimidine metabolism; CTP biosynthesis via de novo pathway; UDP from UMP (UMPK route): step 1/1.</text>
</comment>
<gene>
    <name evidence="11" type="primary">PYRH</name>
    <name evidence="11" type="ORF">TSPGSL018_21180</name>
</gene>
<dbReference type="InterPro" id="IPR015963">
    <property type="entry name" value="Uridylate_kinase_bac"/>
</dbReference>
<dbReference type="FunFam" id="3.40.1160.10:FF:000001">
    <property type="entry name" value="Uridylate kinase"/>
    <property type="match status" value="1"/>
</dbReference>
<keyword evidence="8" id="KW-0665">Pyrimidine biosynthesis</keyword>
<evidence type="ECO:0000256" key="8">
    <source>
        <dbReference type="ARBA" id="ARBA00022975"/>
    </source>
</evidence>
<dbReference type="CDD" id="cd04254">
    <property type="entry name" value="AAK_UMPK-PyrH-Ec"/>
    <property type="match status" value="1"/>
</dbReference>
<evidence type="ECO:0000256" key="9">
    <source>
        <dbReference type="ARBA" id="ARBA00032092"/>
    </source>
</evidence>
<dbReference type="Pfam" id="PF00696">
    <property type="entry name" value="AA_kinase"/>
    <property type="match status" value="1"/>
</dbReference>
<dbReference type="InterPro" id="IPR001048">
    <property type="entry name" value="Asp/Glu/Uridylate_kinase"/>
</dbReference>
<accession>A0A061RVX4</accession>
<protein>
    <recommendedName>
        <fullName evidence="3">UMP kinase</fullName>
        <ecNumber evidence="3">2.7.4.22</ecNumber>
    </recommendedName>
    <alternativeName>
        <fullName evidence="9">Uridine monophosphate kinase</fullName>
    </alternativeName>
</protein>
<organism evidence="11">
    <name type="scientific">Tetraselmis sp. GSL018</name>
    <dbReference type="NCBI Taxonomy" id="582737"/>
    <lineage>
        <taxon>Eukaryota</taxon>
        <taxon>Viridiplantae</taxon>
        <taxon>Chlorophyta</taxon>
        <taxon>core chlorophytes</taxon>
        <taxon>Chlorodendrophyceae</taxon>
        <taxon>Chlorodendrales</taxon>
        <taxon>Chlorodendraceae</taxon>
        <taxon>Tetraselmis</taxon>
    </lineage>
</organism>
<feature type="domain" description="Aspartate/glutamate/uridylate kinase" evidence="10">
    <location>
        <begin position="107"/>
        <end position="314"/>
    </location>
</feature>
<evidence type="ECO:0000313" key="11">
    <source>
        <dbReference type="EMBL" id="JAC76098.1"/>
    </source>
</evidence>
<comment type="similarity">
    <text evidence="2">Belongs to the UMP kinase family.</text>
</comment>